<sequence length="703" mass="74891">MAEAIGAAIISSAFGVSASVSTAVGIAGVSAASIVGGVTIAGGLLGLQLLVGSQQPKQKIAAQQLSLRQALPSRTIWFGRNLRAGPKFMWDAAGGKFFDGYYLGEGPIDAFEEVQLDGKITPITFPGGIATIAPWGNAVAVELRVGNVPEPTFDTLVSGLSYWTDAHRLDGCATALVTSTAPKKEKFNQVFPGGRPPEALFRTRDLKVRDVRDPGQTEDPATWVWSDRAGPCIYTFLNHGFGTRVPFSLLNTASWQAFNALCDETIHDKNGVAFPRYYLAGCHRAAEDEPADTLQQMLDACDGRLTLEPDGTIGVTGGKFPAVTLTFGDAGVISRKIIKGSSKLAAFNRLKISYLSPPHGYQQIEGDPWVDPDYPWADDAAELLETTFDRPWVQNHNQLRRLAKIYTAKKNPAWRLLGMVTDLSWAPCLFEEAVRIKSDRYGFDEVFIVERAVANIEAGTCTFDFASLRSDTYDFNAETEEGTTPAVPASPNSVLAATPPDPPESLVMLVERRVVAGGTSAVFLRLIAAEPAREDLSLIGRYRRVGDTAWLNMAQEGENRASLISSVLADGEVYEAEGALATYGAALQSDWTEPDPATIVAVADGTPPDQPTAFGVEAIGSLVTVVWINSGSANIADVQVRRATGSGAAYSSSTIVGTLAGAPNQSMVFSESLAAGTYRYWLVARNASGTAAAPLGPATVTVA</sequence>
<evidence type="ECO:0008006" key="4">
    <source>
        <dbReference type="Google" id="ProtNLM"/>
    </source>
</evidence>
<dbReference type="AlphaFoldDB" id="A0A849IFY1"/>
<keyword evidence="1" id="KW-0812">Transmembrane</keyword>
<dbReference type="Proteomes" id="UP000564885">
    <property type="component" value="Unassembled WGS sequence"/>
</dbReference>
<keyword evidence="1" id="KW-1133">Transmembrane helix</keyword>
<accession>A0A849IFY1</accession>
<evidence type="ECO:0000256" key="1">
    <source>
        <dbReference type="SAM" id="Phobius"/>
    </source>
</evidence>
<dbReference type="EMBL" id="JABEPP010000007">
    <property type="protein sequence ID" value="NNM75070.1"/>
    <property type="molecule type" value="Genomic_DNA"/>
</dbReference>
<evidence type="ECO:0000313" key="2">
    <source>
        <dbReference type="EMBL" id="NNM75070.1"/>
    </source>
</evidence>
<evidence type="ECO:0000313" key="3">
    <source>
        <dbReference type="Proteomes" id="UP000564885"/>
    </source>
</evidence>
<comment type="caution">
    <text evidence="2">The sequence shown here is derived from an EMBL/GenBank/DDBJ whole genome shotgun (WGS) entry which is preliminary data.</text>
</comment>
<reference evidence="2 3" key="1">
    <citation type="submission" date="2020-04" db="EMBL/GenBank/DDBJ databases">
        <title>Enterovirga sp. isolate from soil.</title>
        <authorList>
            <person name="Chea S."/>
            <person name="Kim D.-U."/>
        </authorList>
    </citation>
    <scope>NUCLEOTIDE SEQUENCE [LARGE SCALE GENOMIC DNA]</scope>
    <source>
        <strain evidence="2 3">DB1703</strain>
    </source>
</reference>
<keyword evidence="1" id="KW-0472">Membrane</keyword>
<proteinExistence type="predicted"/>
<protein>
    <recommendedName>
        <fullName evidence="4">Tip attachment protein J domain-containing protein</fullName>
    </recommendedName>
</protein>
<organism evidence="2 3">
    <name type="scientific">Enterovirga aerilata</name>
    <dbReference type="NCBI Taxonomy" id="2730920"/>
    <lineage>
        <taxon>Bacteria</taxon>
        <taxon>Pseudomonadati</taxon>
        <taxon>Pseudomonadota</taxon>
        <taxon>Alphaproteobacteria</taxon>
        <taxon>Hyphomicrobiales</taxon>
        <taxon>Methylobacteriaceae</taxon>
        <taxon>Enterovirga</taxon>
    </lineage>
</organism>
<feature type="transmembrane region" description="Helical" evidence="1">
    <location>
        <begin position="28"/>
        <end position="51"/>
    </location>
</feature>
<name>A0A849IFY1_9HYPH</name>
<dbReference type="RefSeq" id="WP_171220572.1">
    <property type="nucleotide sequence ID" value="NZ_JABEPP010000007.1"/>
</dbReference>
<gene>
    <name evidence="2" type="ORF">HJG44_22165</name>
</gene>
<keyword evidence="3" id="KW-1185">Reference proteome</keyword>